<sequence length="228" mass="25365">MAPNTCENDLTGADFDELDPSTSAHLLARAPGASSSVSLYPYIDQQRSYALNTQQPPLGLPLIVRPHHTRNTISTDESLFSLDDSDPELIIHLAFTELVRIRTLLVSIGRGEEAPRLCRVWTNLVNGIRFEEVDDRKPDQEWELCEADGAVEYPTRISRFQSVSSLTFLFRQPSGSDCSRLFYLGALGEVKHLKKDPTSQLSVGAENATDTTIDQIREQMGGSQTTIR</sequence>
<evidence type="ECO:0000259" key="2">
    <source>
        <dbReference type="PROSITE" id="PS51532"/>
    </source>
</evidence>
<evidence type="ECO:0000256" key="1">
    <source>
        <dbReference type="ARBA" id="ARBA00025788"/>
    </source>
</evidence>
<dbReference type="Pfam" id="PF06201">
    <property type="entry name" value="PITH"/>
    <property type="match status" value="1"/>
</dbReference>
<dbReference type="SUPFAM" id="SSF49785">
    <property type="entry name" value="Galactose-binding domain-like"/>
    <property type="match status" value="1"/>
</dbReference>
<dbReference type="AlphaFoldDB" id="A0A9P6NN40"/>
<protein>
    <recommendedName>
        <fullName evidence="2">PITH domain-containing protein</fullName>
    </recommendedName>
</protein>
<gene>
    <name evidence="3" type="ORF">CROQUDRAFT_60355</name>
</gene>
<keyword evidence="4" id="KW-1185">Reference proteome</keyword>
<dbReference type="InterPro" id="IPR037047">
    <property type="entry name" value="PITH_dom_sf"/>
</dbReference>
<dbReference type="OrthoDB" id="2635at2759"/>
<organism evidence="3 4">
    <name type="scientific">Cronartium quercuum f. sp. fusiforme G11</name>
    <dbReference type="NCBI Taxonomy" id="708437"/>
    <lineage>
        <taxon>Eukaryota</taxon>
        <taxon>Fungi</taxon>
        <taxon>Dikarya</taxon>
        <taxon>Basidiomycota</taxon>
        <taxon>Pucciniomycotina</taxon>
        <taxon>Pucciniomycetes</taxon>
        <taxon>Pucciniales</taxon>
        <taxon>Coleosporiaceae</taxon>
        <taxon>Cronartium</taxon>
    </lineage>
</organism>
<name>A0A9P6NN40_9BASI</name>
<dbReference type="PROSITE" id="PS51532">
    <property type="entry name" value="PITH"/>
    <property type="match status" value="1"/>
</dbReference>
<dbReference type="GO" id="GO:0005634">
    <property type="term" value="C:nucleus"/>
    <property type="evidence" value="ECO:0007669"/>
    <property type="project" value="TreeGrafter"/>
</dbReference>
<accession>A0A9P6NN40</accession>
<comment type="similarity">
    <text evidence="1">Belongs to the PITHD1 family.</text>
</comment>
<dbReference type="GO" id="GO:0005737">
    <property type="term" value="C:cytoplasm"/>
    <property type="evidence" value="ECO:0007669"/>
    <property type="project" value="UniProtKB-ARBA"/>
</dbReference>
<dbReference type="InterPro" id="IPR008979">
    <property type="entry name" value="Galactose-bd-like_sf"/>
</dbReference>
<reference evidence="3" key="1">
    <citation type="submission" date="2013-11" db="EMBL/GenBank/DDBJ databases">
        <title>Genome sequence of the fusiform rust pathogen reveals effectors for host alternation and coevolution with pine.</title>
        <authorList>
            <consortium name="DOE Joint Genome Institute"/>
            <person name="Smith K."/>
            <person name="Pendleton A."/>
            <person name="Kubisiak T."/>
            <person name="Anderson C."/>
            <person name="Salamov A."/>
            <person name="Aerts A."/>
            <person name="Riley R."/>
            <person name="Clum A."/>
            <person name="Lindquist E."/>
            <person name="Ence D."/>
            <person name="Campbell M."/>
            <person name="Kronenberg Z."/>
            <person name="Feau N."/>
            <person name="Dhillon B."/>
            <person name="Hamelin R."/>
            <person name="Burleigh J."/>
            <person name="Smith J."/>
            <person name="Yandell M."/>
            <person name="Nelson C."/>
            <person name="Grigoriev I."/>
            <person name="Davis J."/>
        </authorList>
    </citation>
    <scope>NUCLEOTIDE SEQUENCE</scope>
    <source>
        <strain evidence="3">G11</strain>
    </source>
</reference>
<dbReference type="Gene3D" id="2.60.120.470">
    <property type="entry name" value="PITH domain"/>
    <property type="match status" value="1"/>
</dbReference>
<comment type="caution">
    <text evidence="3">The sequence shown here is derived from an EMBL/GenBank/DDBJ whole genome shotgun (WGS) entry which is preliminary data.</text>
</comment>
<evidence type="ECO:0000313" key="4">
    <source>
        <dbReference type="Proteomes" id="UP000886653"/>
    </source>
</evidence>
<dbReference type="InterPro" id="IPR045099">
    <property type="entry name" value="PITH1-like"/>
</dbReference>
<feature type="domain" description="PITH" evidence="2">
    <location>
        <begin position="28"/>
        <end position="206"/>
    </location>
</feature>
<evidence type="ECO:0000313" key="3">
    <source>
        <dbReference type="EMBL" id="KAG0148587.1"/>
    </source>
</evidence>
<dbReference type="PANTHER" id="PTHR12175:SF1">
    <property type="entry name" value="PITH DOMAIN-CONTAINING PROTEIN 1"/>
    <property type="match status" value="1"/>
</dbReference>
<proteinExistence type="inferred from homology"/>
<dbReference type="PANTHER" id="PTHR12175">
    <property type="entry name" value="AD039 HT014 THIOREDOXIN FAMILY TRP26"/>
    <property type="match status" value="1"/>
</dbReference>
<dbReference type="EMBL" id="MU167235">
    <property type="protein sequence ID" value="KAG0148587.1"/>
    <property type="molecule type" value="Genomic_DNA"/>
</dbReference>
<dbReference type="Proteomes" id="UP000886653">
    <property type="component" value="Unassembled WGS sequence"/>
</dbReference>
<dbReference type="InterPro" id="IPR010400">
    <property type="entry name" value="PITH_dom"/>
</dbReference>